<evidence type="ECO:0000256" key="4">
    <source>
        <dbReference type="ARBA" id="ARBA00022583"/>
    </source>
</evidence>
<comment type="caution">
    <text evidence="12">Lacks conserved residue(s) required for the propagation of feature annotation.</text>
</comment>
<feature type="repeat" description="LDL-receptor class B" evidence="13">
    <location>
        <begin position="656"/>
        <end position="699"/>
    </location>
</feature>
<feature type="disulfide bond" evidence="12">
    <location>
        <begin position="38"/>
        <end position="53"/>
    </location>
</feature>
<dbReference type="PROSITE" id="PS01209">
    <property type="entry name" value="LDLRA_1"/>
    <property type="match status" value="5"/>
</dbReference>
<dbReference type="CDD" id="cd00112">
    <property type="entry name" value="LDLa"/>
    <property type="match status" value="6"/>
</dbReference>
<gene>
    <name evidence="15" type="primary">LRP4</name>
</gene>
<feature type="disulfide bond" evidence="12">
    <location>
        <begin position="135"/>
        <end position="147"/>
    </location>
</feature>
<dbReference type="SMART" id="SM00181">
    <property type="entry name" value="EGF"/>
    <property type="match status" value="4"/>
</dbReference>
<feature type="disulfide bond" evidence="12">
    <location>
        <begin position="97"/>
        <end position="109"/>
    </location>
</feature>
<feature type="repeat" description="LDL-receptor class B" evidence="13">
    <location>
        <begin position="1183"/>
        <end position="1225"/>
    </location>
</feature>
<dbReference type="GO" id="GO:0042562">
    <property type="term" value="F:hormone binding"/>
    <property type="evidence" value="ECO:0007669"/>
    <property type="project" value="TreeGrafter"/>
</dbReference>
<reference evidence="15" key="2">
    <citation type="submission" date="2025-09" db="UniProtKB">
        <authorList>
            <consortium name="Ensembl"/>
        </authorList>
    </citation>
    <scope>IDENTIFICATION</scope>
</reference>
<feature type="disulfide bond" evidence="12">
    <location>
        <begin position="257"/>
        <end position="269"/>
    </location>
</feature>
<keyword evidence="6" id="KW-0677">Repeat</keyword>
<accession>A0A8C4QPU2</accession>
<evidence type="ECO:0000313" key="15">
    <source>
        <dbReference type="Ensembl" id="ENSEBUP00000018020.1"/>
    </source>
</evidence>
<dbReference type="GO" id="GO:0016324">
    <property type="term" value="C:apical plasma membrane"/>
    <property type="evidence" value="ECO:0007669"/>
    <property type="project" value="TreeGrafter"/>
</dbReference>
<organism evidence="15 16">
    <name type="scientific">Eptatretus burgeri</name>
    <name type="common">Inshore hagfish</name>
    <dbReference type="NCBI Taxonomy" id="7764"/>
    <lineage>
        <taxon>Eukaryota</taxon>
        <taxon>Metazoa</taxon>
        <taxon>Chordata</taxon>
        <taxon>Craniata</taxon>
        <taxon>Vertebrata</taxon>
        <taxon>Cyclostomata</taxon>
        <taxon>Myxini</taxon>
        <taxon>Myxiniformes</taxon>
        <taxon>Myxinidae</taxon>
        <taxon>Eptatretinae</taxon>
        <taxon>Eptatretus</taxon>
    </lineage>
</organism>
<feature type="disulfide bond" evidence="12">
    <location>
        <begin position="307"/>
        <end position="325"/>
    </location>
</feature>
<dbReference type="SUPFAM" id="SSF63825">
    <property type="entry name" value="YWTD domain"/>
    <property type="match status" value="4"/>
</dbReference>
<evidence type="ECO:0000256" key="5">
    <source>
        <dbReference type="ARBA" id="ARBA00022692"/>
    </source>
</evidence>
<evidence type="ECO:0000256" key="9">
    <source>
        <dbReference type="ARBA" id="ARBA00023157"/>
    </source>
</evidence>
<dbReference type="PANTHER" id="PTHR22722">
    <property type="entry name" value="LOW-DENSITY LIPOPROTEIN RECEPTOR-RELATED PROTEIN 2-RELATED"/>
    <property type="match status" value="1"/>
</dbReference>
<evidence type="ECO:0000256" key="6">
    <source>
        <dbReference type="ARBA" id="ARBA00022737"/>
    </source>
</evidence>
<dbReference type="GO" id="GO:0006898">
    <property type="term" value="P:receptor-mediated endocytosis"/>
    <property type="evidence" value="ECO:0007669"/>
    <property type="project" value="TreeGrafter"/>
</dbReference>
<dbReference type="Pfam" id="PF00057">
    <property type="entry name" value="Ldl_recept_a"/>
    <property type="match status" value="8"/>
</dbReference>
<dbReference type="Gene3D" id="2.120.10.30">
    <property type="entry name" value="TolB, C-terminal domain"/>
    <property type="match status" value="4"/>
</dbReference>
<evidence type="ECO:0000256" key="2">
    <source>
        <dbReference type="ARBA" id="ARBA00004479"/>
    </source>
</evidence>
<feature type="disulfide bond" evidence="12">
    <location>
        <begin position="178"/>
        <end position="190"/>
    </location>
</feature>
<feature type="disulfide bond" evidence="12">
    <location>
        <begin position="58"/>
        <end position="70"/>
    </location>
</feature>
<keyword evidence="9 12" id="KW-1015">Disulfide bond</keyword>
<evidence type="ECO:0000256" key="7">
    <source>
        <dbReference type="ARBA" id="ARBA00022989"/>
    </source>
</evidence>
<dbReference type="InterPro" id="IPR009030">
    <property type="entry name" value="Growth_fac_rcpt_cys_sf"/>
</dbReference>
<feature type="disulfide bond" evidence="12">
    <location>
        <begin position="218"/>
        <end position="230"/>
    </location>
</feature>
<dbReference type="InterPro" id="IPR051221">
    <property type="entry name" value="LDLR-related"/>
</dbReference>
<feature type="disulfide bond" evidence="12">
    <location>
        <begin position="197"/>
        <end position="212"/>
    </location>
</feature>
<dbReference type="OMA" id="NNRYTAI"/>
<dbReference type="GeneTree" id="ENSGT00940000158287"/>
<dbReference type="PRINTS" id="PR00261">
    <property type="entry name" value="LDLRECEPTOR"/>
</dbReference>
<feature type="disulfide bond" evidence="12">
    <location>
        <begin position="77"/>
        <end position="92"/>
    </location>
</feature>
<dbReference type="Pfam" id="PF00058">
    <property type="entry name" value="Ldl_recept_b"/>
    <property type="match status" value="11"/>
</dbReference>
<dbReference type="SUPFAM" id="SSF57184">
    <property type="entry name" value="Growth factor receptor domain"/>
    <property type="match status" value="1"/>
</dbReference>
<dbReference type="InterPro" id="IPR000033">
    <property type="entry name" value="LDLR_classB_rpt"/>
</dbReference>
<proteinExistence type="predicted"/>
<feature type="repeat" description="LDL-receptor class B" evidence="13">
    <location>
        <begin position="921"/>
        <end position="963"/>
    </location>
</feature>
<keyword evidence="4" id="KW-0254">Endocytosis</keyword>
<keyword evidence="10" id="KW-0675">Receptor</keyword>
<keyword evidence="11" id="KW-0325">Glycoprotein</keyword>
<evidence type="ECO:0000256" key="3">
    <source>
        <dbReference type="ARBA" id="ARBA00022536"/>
    </source>
</evidence>
<dbReference type="PROSITE" id="PS50068">
    <property type="entry name" value="LDLRA_2"/>
    <property type="match status" value="8"/>
</dbReference>
<reference evidence="15" key="1">
    <citation type="submission" date="2025-08" db="UniProtKB">
        <authorList>
            <consortium name="Ensembl"/>
        </authorList>
    </citation>
    <scope>IDENTIFICATION</scope>
</reference>
<feature type="repeat" description="LDL-receptor class B" evidence="13">
    <location>
        <begin position="1008"/>
        <end position="1049"/>
    </location>
</feature>
<feature type="disulfide bond" evidence="12">
    <location>
        <begin position="185"/>
        <end position="203"/>
    </location>
</feature>
<dbReference type="Gene3D" id="4.10.400.10">
    <property type="entry name" value="Low-density Lipoprotein Receptor"/>
    <property type="match status" value="8"/>
</dbReference>
<dbReference type="InterPro" id="IPR000742">
    <property type="entry name" value="EGF"/>
</dbReference>
<dbReference type="PROSITE" id="PS51120">
    <property type="entry name" value="LDLRB"/>
    <property type="match status" value="14"/>
</dbReference>
<keyword evidence="3" id="KW-0245">EGF-like domain</keyword>
<dbReference type="SMART" id="SM00192">
    <property type="entry name" value="LDLa"/>
    <property type="match status" value="8"/>
</dbReference>
<feature type="disulfide bond" evidence="12">
    <location>
        <begin position="237"/>
        <end position="252"/>
    </location>
</feature>
<evidence type="ECO:0000256" key="12">
    <source>
        <dbReference type="PROSITE-ProRule" id="PRU00124"/>
    </source>
</evidence>
<feature type="repeat" description="LDL-receptor class B" evidence="13">
    <location>
        <begin position="613"/>
        <end position="655"/>
    </location>
</feature>
<feature type="disulfide bond" evidence="12">
    <location>
        <begin position="142"/>
        <end position="160"/>
    </location>
</feature>
<feature type="repeat" description="LDL-receptor class B" evidence="13">
    <location>
        <begin position="570"/>
        <end position="612"/>
    </location>
</feature>
<feature type="domain" description="EGF-like" evidence="14">
    <location>
        <begin position="256"/>
        <end position="292"/>
    </location>
</feature>
<feature type="repeat" description="LDL-receptor class B" evidence="13">
    <location>
        <begin position="1226"/>
        <end position="1268"/>
    </location>
</feature>
<comment type="subcellular location">
    <subcellularLocation>
        <location evidence="1">Endomembrane system</location>
    </subcellularLocation>
    <subcellularLocation>
        <location evidence="2">Membrane</location>
        <topology evidence="2">Single-pass type I membrane protein</topology>
    </subcellularLocation>
</comment>
<evidence type="ECO:0000256" key="10">
    <source>
        <dbReference type="ARBA" id="ARBA00023170"/>
    </source>
</evidence>
<evidence type="ECO:0000313" key="16">
    <source>
        <dbReference type="Proteomes" id="UP000694388"/>
    </source>
</evidence>
<dbReference type="InterPro" id="IPR036055">
    <property type="entry name" value="LDL_receptor-like_sf"/>
</dbReference>
<evidence type="ECO:0000256" key="11">
    <source>
        <dbReference type="ARBA" id="ARBA00023180"/>
    </source>
</evidence>
<feature type="repeat" description="LDL-receptor class B" evidence="13">
    <location>
        <begin position="964"/>
        <end position="1007"/>
    </location>
</feature>
<dbReference type="InterPro" id="IPR011042">
    <property type="entry name" value="6-blade_b-propeller_TolB-like"/>
</dbReference>
<dbReference type="InterPro" id="IPR002172">
    <property type="entry name" value="LDrepeatLR_classA_rpt"/>
</dbReference>
<evidence type="ECO:0000256" key="8">
    <source>
        <dbReference type="ARBA" id="ARBA00023136"/>
    </source>
</evidence>
<feature type="repeat" description="LDL-receptor class B" evidence="13">
    <location>
        <begin position="878"/>
        <end position="920"/>
    </location>
</feature>
<feature type="disulfide bond" evidence="12">
    <location>
        <begin position="65"/>
        <end position="83"/>
    </location>
</feature>
<dbReference type="SUPFAM" id="SSF57196">
    <property type="entry name" value="EGF/Laminin"/>
    <property type="match status" value="1"/>
</dbReference>
<evidence type="ECO:0000259" key="14">
    <source>
        <dbReference type="SMART" id="SM00181"/>
    </source>
</evidence>
<dbReference type="GO" id="GO:0043235">
    <property type="term" value="C:receptor complex"/>
    <property type="evidence" value="ECO:0007669"/>
    <property type="project" value="TreeGrafter"/>
</dbReference>
<feature type="disulfide bond" evidence="12">
    <location>
        <begin position="225"/>
        <end position="243"/>
    </location>
</feature>
<keyword evidence="7" id="KW-1133">Transmembrane helix</keyword>
<feature type="repeat" description="LDL-receptor class B" evidence="13">
    <location>
        <begin position="1269"/>
        <end position="1312"/>
    </location>
</feature>
<keyword evidence="16" id="KW-1185">Reference proteome</keyword>
<dbReference type="InterPro" id="IPR023415">
    <property type="entry name" value="LDLR_class-A_CS"/>
</dbReference>
<feature type="repeat" description="LDL-receptor class B" evidence="13">
    <location>
        <begin position="354"/>
        <end position="397"/>
    </location>
</feature>
<dbReference type="SUPFAM" id="SSF57424">
    <property type="entry name" value="LDL receptor-like module"/>
    <property type="match status" value="8"/>
</dbReference>
<keyword evidence="5" id="KW-0812">Transmembrane</keyword>
<feature type="disulfide bond" evidence="12">
    <location>
        <begin position="154"/>
        <end position="169"/>
    </location>
</feature>
<feature type="repeat" description="LDL-receptor class B" evidence="13">
    <location>
        <begin position="700"/>
        <end position="742"/>
    </location>
</feature>
<keyword evidence="8" id="KW-0472">Membrane</keyword>
<feature type="disulfide bond" evidence="12">
    <location>
        <begin position="300"/>
        <end position="312"/>
    </location>
</feature>
<feature type="repeat" description="LDL-receptor class B" evidence="13">
    <location>
        <begin position="398"/>
        <end position="440"/>
    </location>
</feature>
<evidence type="ECO:0000256" key="13">
    <source>
        <dbReference type="PROSITE-ProRule" id="PRU00461"/>
    </source>
</evidence>
<feature type="repeat" description="LDL-receptor class B" evidence="13">
    <location>
        <begin position="1313"/>
        <end position="1354"/>
    </location>
</feature>
<sequence>MRRTARGFTEGETCTCGHGGFTCSHPSPCHCIPAQWRCDGETDCGDHSDEDGCMLPTCSQFEFHCNNGNCVRRAWVCDGDNDCGDDSDEQDCPSRNCKEDEFKCDDGHCIHGLWHCDGDDDCGDASDEQCDPRHCSNKEFECSDGGCIAKTWRCDGDTDCKDGTDEVDCPPSTPVVQCGEDEFGCSYGRCILQIYHCDGDNDCGDWSDEAGCSTQLPCREGDVLCADGMCIKAAWRCDGEPDCEDHSDEINCVSEVCGPEQFRCLSGRCVTAAWRCDGDVDCSDGSDEANCEPTSVSSQCTDEQVPCVSGGCIDLWKACNGKHDCEDGSDEAPLRNCSEAFQHDLFSLSSLFSFTMYWTDWGSTPRIERADMDGSARCTIANTSLFWPNGLTIDYAGRRLYWADAKHHVIESSDLDGYNRRAVISHGLPHPFALTVFEDSLYWTDWQTKSINSANKFTGLNQEIVRSKLHFPMDIHTLHPQRQPPGKNHCGQNNGGCSHLCLPNAHKYSCACPTGFRSLDVHTCLDTFLLFARHTDIRRISLDTDESADVVLPLQGLRAAVALAWHAGEGLIFWSDVASDSIRRARWDGTDQEELITTSLVSPAGLAVDWITDKLYWTDAGTDRIEVSRLDGSLRTVLLWEQLDRPRGIVLDPVSRSMYWTDWGEKAKIERAGMDGSHRIAIVTSRLKWPNGLAVDYEMERLYWTDAGVKTIEFARLDGTGRQVLIGSQLPHPFGLTVWGGRIYWTDWQAKSLQSADKLRGGDRTVLRNGLDNLMDVHVYQHERPQVPSPCAESNGGCSHLCLLAPDVPGYSCACPTGITLRSDGRTCDMGMKKFLIFARRTDIRLISLDVPYYADVLLPLNTTLKNANAISVDAKKGKVYWSDSALKKISRANLDGSDYVDVVKHGIQTTDGLAVDSHGQKIYWADAGTKRIEVTDLDGNLRKVLIWRSLDSPRAITLNHNNGYMYWTDWGERARIERAGMDGSDRVAVITKNLGWPNGLVVDQVGSQLIWADAHTERIEASDLNGNHRHTLVMPVPHPYGLSLLGEFLYWTDWQERAVRRTERVRGGDPFTVCDGLPGLMDIQAVDRTQPAGFNRCAPRNGQCSHLCLPTPAGGASCACPTGIRLRKDKHTCESGPESFLLFSDRATIRWLSLDTDDRSDVLVPAIDLHNVIALDYDGMEHQIYFTDVHLDTIRRVNLDGTGEKTVVDNGLVTTDGLCVDWVARNLYWTDTGRDAIEVSRLDGSSRKIIVNGSLMEPRAISVFPMKGFLFWTDWGEQPKIERSLLDGSDIRALVTTNLGWPNGLTLDYDLERMFWVDAQLDRIESSNLEGKARKVLMDHVPHPFALTQHEGFIYWTDWERKVIERADKLTGHARETMLTGTDSFMDIVAVWPRRQRGEGTEERSGACGSWSARCNCSTMTSVIIGVFLVCGGDGEGGRGMHDNAHSFNSPLTP</sequence>
<feature type="disulfide bond" evidence="12">
    <location>
        <begin position="276"/>
        <end position="291"/>
    </location>
</feature>
<evidence type="ECO:0000256" key="1">
    <source>
        <dbReference type="ARBA" id="ARBA00004308"/>
    </source>
</evidence>
<dbReference type="Proteomes" id="UP000694388">
    <property type="component" value="Unplaced"/>
</dbReference>
<dbReference type="Pfam" id="PF14670">
    <property type="entry name" value="FXa_inhibition"/>
    <property type="match status" value="3"/>
</dbReference>
<feature type="domain" description="EGF-like" evidence="14">
    <location>
        <begin position="489"/>
        <end position="525"/>
    </location>
</feature>
<feature type="domain" description="EGF-like" evidence="14">
    <location>
        <begin position="1097"/>
        <end position="1135"/>
    </location>
</feature>
<name>A0A8C4QPU2_EPTBU</name>
<feature type="domain" description="EGF-like" evidence="14">
    <location>
        <begin position="790"/>
        <end position="829"/>
    </location>
</feature>
<protein>
    <submittedName>
        <fullName evidence="15">LDL receptor related protein 4</fullName>
    </submittedName>
</protein>
<dbReference type="SMART" id="SM00135">
    <property type="entry name" value="LY"/>
    <property type="match status" value="18"/>
</dbReference>
<feature type="disulfide bond" evidence="12">
    <location>
        <begin position="264"/>
        <end position="282"/>
    </location>
</feature>
<dbReference type="Ensembl" id="ENSEBUT00000018597.1">
    <property type="protein sequence ID" value="ENSEBUP00000018020.1"/>
    <property type="gene ID" value="ENSEBUG00000011229.1"/>
</dbReference>
<dbReference type="PANTHER" id="PTHR22722:SF15">
    <property type="entry name" value="LOW-DENSITY LIPOPROTEIN RECEPTOR-RELATED"/>
    <property type="match status" value="1"/>
</dbReference>
<feature type="disulfide bond" evidence="12">
    <location>
        <begin position="104"/>
        <end position="122"/>
    </location>
</feature>